<name>A0A9Q5P0M7_9LACT</name>
<dbReference type="AlphaFoldDB" id="A0A9Q5P0M7"/>
<dbReference type="InterPro" id="IPR005790">
    <property type="entry name" value="DNA_polIII_delta"/>
</dbReference>
<dbReference type="GO" id="GO:0003677">
    <property type="term" value="F:DNA binding"/>
    <property type="evidence" value="ECO:0007669"/>
    <property type="project" value="InterPro"/>
</dbReference>
<evidence type="ECO:0000256" key="7">
    <source>
        <dbReference type="ARBA" id="ARBA00034754"/>
    </source>
</evidence>
<reference evidence="12" key="1">
    <citation type="submission" date="2016-09" db="EMBL/GenBank/DDBJ databases">
        <title>Draft genome sequence of a novel species of the family Streptococcaceae isolated from flowers.</title>
        <authorList>
            <person name="Chuah L.-O."/>
            <person name="Yap K.-P."/>
            <person name="Thong K.L."/>
            <person name="Liong M.T."/>
            <person name="Ahmad R."/>
            <person name="Rusul G."/>
        </authorList>
    </citation>
    <scope>NUCLEOTIDE SEQUENCE [LARGE SCALE GENOMIC DNA]</scope>
    <source>
        <strain evidence="12">HibF3</strain>
    </source>
</reference>
<dbReference type="PANTHER" id="PTHR34388:SF1">
    <property type="entry name" value="DNA POLYMERASE III SUBUNIT DELTA"/>
    <property type="match status" value="1"/>
</dbReference>
<accession>A0A9Q5P0M7</accession>
<dbReference type="OrthoDB" id="9775929at2"/>
<evidence type="ECO:0000259" key="10">
    <source>
        <dbReference type="Pfam" id="PF21694"/>
    </source>
</evidence>
<dbReference type="EMBL" id="MKIQ01000003">
    <property type="protein sequence ID" value="OFI47788.1"/>
    <property type="molecule type" value="Genomic_DNA"/>
</dbReference>
<feature type="domain" description="DNA polymerase III delta N-terminal" evidence="9">
    <location>
        <begin position="19"/>
        <end position="142"/>
    </location>
</feature>
<dbReference type="GO" id="GO:0009360">
    <property type="term" value="C:DNA polymerase III complex"/>
    <property type="evidence" value="ECO:0007669"/>
    <property type="project" value="InterPro"/>
</dbReference>
<evidence type="ECO:0000259" key="9">
    <source>
        <dbReference type="Pfam" id="PF06144"/>
    </source>
</evidence>
<dbReference type="InterPro" id="IPR010372">
    <property type="entry name" value="DNA_pol3_delta_N"/>
</dbReference>
<dbReference type="Proteomes" id="UP000177273">
    <property type="component" value="Unassembled WGS sequence"/>
</dbReference>
<evidence type="ECO:0000256" key="3">
    <source>
        <dbReference type="ARBA" id="ARBA00022679"/>
    </source>
</evidence>
<keyword evidence="6" id="KW-0239">DNA-directed DNA polymerase</keyword>
<evidence type="ECO:0000256" key="8">
    <source>
        <dbReference type="ARBA" id="ARBA00049244"/>
    </source>
</evidence>
<dbReference type="InterPro" id="IPR048466">
    <property type="entry name" value="DNA_pol3_delta-like_C"/>
</dbReference>
<dbReference type="Gene3D" id="3.40.50.300">
    <property type="entry name" value="P-loop containing nucleotide triphosphate hydrolases"/>
    <property type="match status" value="1"/>
</dbReference>
<dbReference type="Gene3D" id="1.20.272.10">
    <property type="match status" value="1"/>
</dbReference>
<dbReference type="InterPro" id="IPR027417">
    <property type="entry name" value="P-loop_NTPase"/>
</dbReference>
<evidence type="ECO:0000256" key="5">
    <source>
        <dbReference type="ARBA" id="ARBA00022705"/>
    </source>
</evidence>
<dbReference type="Pfam" id="PF21694">
    <property type="entry name" value="DNA_pol3_delta_C"/>
    <property type="match status" value="1"/>
</dbReference>
<sequence>MTIFDQIDKIDKKNLSPLYLIYGEDEDILSEAKQKILEKIQFSSDNLSQSYIDLSESDSKFALEELESLPFFDDQRIVIYENFWDISTAKKSVFTEQELSRFEGFVDNPVDTTVLIIIVHGKLDNKRRVVKKLKQKSIVFEAVSLKESELSSHLLTLSGQMGMDISATAMKRLLEKSSFSFGLAKKNLDLLKLYKPYGEISIADLDLVLPKTLQDNIFDLTEMLLKGRIKEARSLINDLVIQGEDVIKLLSILTGNFRLYYQVKLLQKKGNSQAQITEQLKIHPYRVKLALQTVSKLSLEFLSQTIYDLINLDYQIKSGYGDKNYLFDVEVIKIALSRVK</sequence>
<evidence type="ECO:0000256" key="4">
    <source>
        <dbReference type="ARBA" id="ARBA00022695"/>
    </source>
</evidence>
<dbReference type="SUPFAM" id="SSF48019">
    <property type="entry name" value="post-AAA+ oligomerization domain-like"/>
    <property type="match status" value="1"/>
</dbReference>
<dbReference type="SUPFAM" id="SSF52540">
    <property type="entry name" value="P-loop containing nucleoside triphosphate hydrolases"/>
    <property type="match status" value="1"/>
</dbReference>
<protein>
    <recommendedName>
        <fullName evidence="2">DNA polymerase III subunit delta</fullName>
        <ecNumber evidence="1">2.7.7.7</ecNumber>
    </recommendedName>
</protein>
<comment type="caution">
    <text evidence="11">The sequence shown here is derived from an EMBL/GenBank/DDBJ whole genome shotgun (WGS) entry which is preliminary data.</text>
</comment>
<evidence type="ECO:0000256" key="2">
    <source>
        <dbReference type="ARBA" id="ARBA00017703"/>
    </source>
</evidence>
<comment type="catalytic activity">
    <reaction evidence="8">
        <text>DNA(n) + a 2'-deoxyribonucleoside 5'-triphosphate = DNA(n+1) + diphosphate</text>
        <dbReference type="Rhea" id="RHEA:22508"/>
        <dbReference type="Rhea" id="RHEA-COMP:17339"/>
        <dbReference type="Rhea" id="RHEA-COMP:17340"/>
        <dbReference type="ChEBI" id="CHEBI:33019"/>
        <dbReference type="ChEBI" id="CHEBI:61560"/>
        <dbReference type="ChEBI" id="CHEBI:173112"/>
        <dbReference type="EC" id="2.7.7.7"/>
    </reaction>
</comment>
<proteinExistence type="inferred from homology"/>
<evidence type="ECO:0000256" key="1">
    <source>
        <dbReference type="ARBA" id="ARBA00012417"/>
    </source>
</evidence>
<gene>
    <name evidence="11" type="ORF">BG262_08845</name>
</gene>
<evidence type="ECO:0000256" key="6">
    <source>
        <dbReference type="ARBA" id="ARBA00022932"/>
    </source>
</evidence>
<dbReference type="PANTHER" id="PTHR34388">
    <property type="entry name" value="DNA POLYMERASE III SUBUNIT DELTA"/>
    <property type="match status" value="1"/>
</dbReference>
<dbReference type="Pfam" id="PF06144">
    <property type="entry name" value="DNA_pol3_delta"/>
    <property type="match status" value="1"/>
</dbReference>
<dbReference type="EC" id="2.7.7.7" evidence="1"/>
<dbReference type="GO" id="GO:0003887">
    <property type="term" value="F:DNA-directed DNA polymerase activity"/>
    <property type="evidence" value="ECO:0007669"/>
    <property type="project" value="UniProtKB-KW"/>
</dbReference>
<dbReference type="GO" id="GO:0006261">
    <property type="term" value="P:DNA-templated DNA replication"/>
    <property type="evidence" value="ECO:0007669"/>
    <property type="project" value="TreeGrafter"/>
</dbReference>
<dbReference type="InterPro" id="IPR008921">
    <property type="entry name" value="DNA_pol3_clamp-load_cplx_C"/>
</dbReference>
<evidence type="ECO:0000313" key="11">
    <source>
        <dbReference type="EMBL" id="OFI47788.1"/>
    </source>
</evidence>
<keyword evidence="4" id="KW-0548">Nucleotidyltransferase</keyword>
<dbReference type="NCBIfam" id="TIGR01128">
    <property type="entry name" value="holA"/>
    <property type="match status" value="1"/>
</dbReference>
<keyword evidence="12" id="KW-1185">Reference proteome</keyword>
<dbReference type="RefSeq" id="WP_070787186.1">
    <property type="nucleotide sequence ID" value="NZ_MKIQ01000003.1"/>
</dbReference>
<organism evidence="11 12">
    <name type="scientific">Floricoccus penangensis</name>
    <dbReference type="NCBI Taxonomy" id="1859475"/>
    <lineage>
        <taxon>Bacteria</taxon>
        <taxon>Bacillati</taxon>
        <taxon>Bacillota</taxon>
        <taxon>Bacilli</taxon>
        <taxon>Lactobacillales</taxon>
        <taxon>Streptococcaceae</taxon>
        <taxon>Floricoccus</taxon>
    </lineage>
</organism>
<feature type="domain" description="DNA polymerase III delta subunit-like C-terminal" evidence="10">
    <location>
        <begin position="214"/>
        <end position="333"/>
    </location>
</feature>
<keyword evidence="5" id="KW-0235">DNA replication</keyword>
<comment type="similarity">
    <text evidence="7">Belongs to the DNA polymerase HolA subunit family.</text>
</comment>
<evidence type="ECO:0000313" key="12">
    <source>
        <dbReference type="Proteomes" id="UP000177273"/>
    </source>
</evidence>
<keyword evidence="3" id="KW-0808">Transferase</keyword>